<name>A0ABD1P042_9LAMI</name>
<organism evidence="2 3">
    <name type="scientific">Forsythia ovata</name>
    <dbReference type="NCBI Taxonomy" id="205694"/>
    <lineage>
        <taxon>Eukaryota</taxon>
        <taxon>Viridiplantae</taxon>
        <taxon>Streptophyta</taxon>
        <taxon>Embryophyta</taxon>
        <taxon>Tracheophyta</taxon>
        <taxon>Spermatophyta</taxon>
        <taxon>Magnoliopsida</taxon>
        <taxon>eudicotyledons</taxon>
        <taxon>Gunneridae</taxon>
        <taxon>Pentapetalae</taxon>
        <taxon>asterids</taxon>
        <taxon>lamiids</taxon>
        <taxon>Lamiales</taxon>
        <taxon>Oleaceae</taxon>
        <taxon>Forsythieae</taxon>
        <taxon>Forsythia</taxon>
    </lineage>
</organism>
<proteinExistence type="predicted"/>
<evidence type="ECO:0000313" key="2">
    <source>
        <dbReference type="EMBL" id="KAL2456713.1"/>
    </source>
</evidence>
<feature type="region of interest" description="Disordered" evidence="1">
    <location>
        <begin position="87"/>
        <end position="123"/>
    </location>
</feature>
<evidence type="ECO:0000313" key="3">
    <source>
        <dbReference type="Proteomes" id="UP001604277"/>
    </source>
</evidence>
<dbReference type="Proteomes" id="UP001604277">
    <property type="component" value="Unassembled WGS sequence"/>
</dbReference>
<protein>
    <submittedName>
        <fullName evidence="2">Uncharacterized protein</fullName>
    </submittedName>
</protein>
<evidence type="ECO:0000256" key="1">
    <source>
        <dbReference type="SAM" id="MobiDB-lite"/>
    </source>
</evidence>
<sequence length="123" mass="13575">MADFSKRFDLANQAQEIAAKALAETNAQRESLMGRRITQLEEANAQRDGSQFEFTPDYENLQAFFVNFGARQVLTEVKELHPNLDLSTIESNYPSPKEVEDDACQPPADGAEDLTGQPPAEGA</sequence>
<gene>
    <name evidence="2" type="ORF">Fot_56710</name>
</gene>
<dbReference type="AlphaFoldDB" id="A0ABD1P042"/>
<keyword evidence="3" id="KW-1185">Reference proteome</keyword>
<accession>A0ABD1P042</accession>
<reference evidence="3" key="1">
    <citation type="submission" date="2024-07" db="EMBL/GenBank/DDBJ databases">
        <title>Two chromosome-level genome assemblies of Korean endemic species Abeliophyllum distichum and Forsythia ovata (Oleaceae).</title>
        <authorList>
            <person name="Jang H."/>
        </authorList>
    </citation>
    <scope>NUCLEOTIDE SEQUENCE [LARGE SCALE GENOMIC DNA]</scope>
</reference>
<dbReference type="EMBL" id="JBFOLJ010000054">
    <property type="protein sequence ID" value="KAL2456713.1"/>
    <property type="molecule type" value="Genomic_DNA"/>
</dbReference>
<comment type="caution">
    <text evidence="2">The sequence shown here is derived from an EMBL/GenBank/DDBJ whole genome shotgun (WGS) entry which is preliminary data.</text>
</comment>